<dbReference type="Pfam" id="PF04965">
    <property type="entry name" value="GPW_gp25"/>
    <property type="match status" value="1"/>
</dbReference>
<proteinExistence type="predicted"/>
<evidence type="ECO:0000259" key="1">
    <source>
        <dbReference type="Pfam" id="PF04965"/>
    </source>
</evidence>
<feature type="domain" description="IraD/Gp25-like" evidence="1">
    <location>
        <begin position="31"/>
        <end position="120"/>
    </location>
</feature>
<keyword evidence="3" id="KW-1185">Reference proteome</keyword>
<gene>
    <name evidence="2" type="ORF">Ami3637_09435</name>
</gene>
<evidence type="ECO:0000313" key="2">
    <source>
        <dbReference type="EMBL" id="QHI72591.1"/>
    </source>
</evidence>
<reference evidence="2 3" key="1">
    <citation type="submission" date="2020-01" db="EMBL/GenBank/DDBJ databases">
        <title>Genomic analysis of Aminipila sp. CBA3637.</title>
        <authorList>
            <person name="Kim Y.B."/>
            <person name="Roh S.W."/>
        </authorList>
    </citation>
    <scope>NUCLEOTIDE SEQUENCE [LARGE SCALE GENOMIC DNA]</scope>
    <source>
        <strain evidence="2 3">CBA3637</strain>
    </source>
</reference>
<organism evidence="2 3">
    <name type="scientific">Aminipila terrae</name>
    <dbReference type="NCBI Taxonomy" id="2697030"/>
    <lineage>
        <taxon>Bacteria</taxon>
        <taxon>Bacillati</taxon>
        <taxon>Bacillota</taxon>
        <taxon>Clostridia</taxon>
        <taxon>Peptostreptococcales</taxon>
        <taxon>Anaerovoracaceae</taxon>
        <taxon>Aminipila</taxon>
    </lineage>
</organism>
<name>A0A6P1MFS4_9FIRM</name>
<dbReference type="Proteomes" id="UP000463883">
    <property type="component" value="Chromosome"/>
</dbReference>
<dbReference type="Gene3D" id="3.10.450.40">
    <property type="match status" value="1"/>
</dbReference>
<protein>
    <submittedName>
        <fullName evidence="2">Baseplate protein</fullName>
    </submittedName>
</protein>
<dbReference type="SUPFAM" id="SSF160719">
    <property type="entry name" value="gpW/gp25-like"/>
    <property type="match status" value="1"/>
</dbReference>
<dbReference type="AlphaFoldDB" id="A0A6P1MFS4"/>
<dbReference type="RefSeq" id="WP_162362359.1">
    <property type="nucleotide sequence ID" value="NZ_CP047591.1"/>
</dbReference>
<evidence type="ECO:0000313" key="3">
    <source>
        <dbReference type="Proteomes" id="UP000463883"/>
    </source>
</evidence>
<dbReference type="InterPro" id="IPR007048">
    <property type="entry name" value="IraD/Gp25-like"/>
</dbReference>
<sequence length="136" mass="15772">MNRDFAKSFLGAGWKFPITVDEATGRISISQYEEDIKEAIKIIIMTNKGERVMRPEFGCDIHKYIFGGMDYTTIMQMESEVREALINWEPRITDIEVSVEMTENQDNPLINISYVVRATNNPYNLVYPYFIKEGSE</sequence>
<dbReference type="KEGG" id="amic:Ami3637_09435"/>
<dbReference type="EMBL" id="CP047591">
    <property type="protein sequence ID" value="QHI72591.1"/>
    <property type="molecule type" value="Genomic_DNA"/>
</dbReference>
<accession>A0A6P1MFS4</accession>